<evidence type="ECO:0000256" key="1">
    <source>
        <dbReference type="ARBA" id="ARBA00004127"/>
    </source>
</evidence>
<feature type="compositionally biased region" description="Low complexity" evidence="11">
    <location>
        <begin position="35"/>
        <end position="44"/>
    </location>
</feature>
<feature type="transmembrane region" description="Helical" evidence="10">
    <location>
        <begin position="251"/>
        <end position="272"/>
    </location>
</feature>
<evidence type="ECO:0000256" key="9">
    <source>
        <dbReference type="ARBA" id="ARBA00093617"/>
    </source>
</evidence>
<feature type="transmembrane region" description="Helical" evidence="10">
    <location>
        <begin position="578"/>
        <end position="595"/>
    </location>
</feature>
<gene>
    <name evidence="14" type="ORF">SFRA_013745</name>
</gene>
<feature type="transmembrane region" description="Helical" evidence="10">
    <location>
        <begin position="227"/>
        <end position="244"/>
    </location>
</feature>
<keyword evidence="8 10" id="KW-0472">Membrane</keyword>
<evidence type="ECO:0000256" key="2">
    <source>
        <dbReference type="ARBA" id="ARBA00004922"/>
    </source>
</evidence>
<accession>A0A3M8EVU0</accession>
<dbReference type="UniPathway" id="UPA00378"/>
<feature type="transmembrane region" description="Helical" evidence="10">
    <location>
        <begin position="554"/>
        <end position="571"/>
    </location>
</feature>
<dbReference type="InterPro" id="IPR027005">
    <property type="entry name" value="PMT-like"/>
</dbReference>
<feature type="transmembrane region" description="Helical" evidence="10">
    <location>
        <begin position="635"/>
        <end position="656"/>
    </location>
</feature>
<evidence type="ECO:0000256" key="8">
    <source>
        <dbReference type="ARBA" id="ARBA00023136"/>
    </source>
</evidence>
<keyword evidence="7 10" id="KW-1133">Transmembrane helix</keyword>
<organism evidence="14 15">
    <name type="scientific">Streptomyces xinghaiensis</name>
    <dbReference type="NCBI Taxonomy" id="1038928"/>
    <lineage>
        <taxon>Bacteria</taxon>
        <taxon>Bacillati</taxon>
        <taxon>Actinomycetota</taxon>
        <taxon>Actinomycetes</taxon>
        <taxon>Kitasatosporales</taxon>
        <taxon>Streptomycetaceae</taxon>
        <taxon>Streptomyces</taxon>
    </lineage>
</organism>
<feature type="transmembrane region" description="Helical" evidence="10">
    <location>
        <begin position="278"/>
        <end position="297"/>
    </location>
</feature>
<proteinExistence type="inferred from homology"/>
<keyword evidence="10" id="KW-1003">Cell membrane</keyword>
<dbReference type="PANTHER" id="PTHR10050:SF46">
    <property type="entry name" value="PROTEIN O-MANNOSYL-TRANSFERASE 2"/>
    <property type="match status" value="1"/>
</dbReference>
<reference evidence="14 15" key="1">
    <citation type="journal article" date="2014" name="Genome Announc.">
        <title>Draft Genome Sequence of Streptomyces fradiae ATCC 19609, a Strain Highly Sensitive to Antibiotics.</title>
        <authorList>
            <person name="Bekker O.B."/>
            <person name="Klimina K.M."/>
            <person name="Vatlin A.A."/>
            <person name="Zakharevich N.V."/>
            <person name="Kasianov A.S."/>
            <person name="Danilenko V.N."/>
        </authorList>
    </citation>
    <scope>NUCLEOTIDE SEQUENCE [LARGE SCALE GENOMIC DNA]</scope>
    <source>
        <strain evidence="14 15">ATCC 19609</strain>
    </source>
</reference>
<protein>
    <recommendedName>
        <fullName evidence="9 10">Polyprenol-phosphate-mannose--protein mannosyltransferase</fullName>
        <ecNumber evidence="10">2.4.1.-</ecNumber>
    </recommendedName>
</protein>
<evidence type="ECO:0000313" key="15">
    <source>
        <dbReference type="Proteomes" id="UP000028058"/>
    </source>
</evidence>
<comment type="function">
    <text evidence="10">Protein O-mannosyltransferase that catalyzes the transfer of a single mannose residue from a polyprenol phospho-mannosyl lipidic donor to the hydroxyl group of selected serine and threonine residues in acceptor proteins.</text>
</comment>
<feature type="region of interest" description="Disordered" evidence="11">
    <location>
        <begin position="1"/>
        <end position="78"/>
    </location>
</feature>
<dbReference type="GO" id="GO:0004169">
    <property type="term" value="F:dolichyl-phosphate-mannose-protein mannosyltransferase activity"/>
    <property type="evidence" value="ECO:0007669"/>
    <property type="project" value="UniProtKB-UniRule"/>
</dbReference>
<comment type="caution">
    <text evidence="14">The sequence shown here is derived from an EMBL/GenBank/DDBJ whole genome shotgun (WGS) entry which is preliminary data.</text>
</comment>
<dbReference type="EC" id="2.4.1.-" evidence="10"/>
<comment type="pathway">
    <text evidence="2 10">Protein modification; protein glycosylation.</text>
</comment>
<comment type="similarity">
    <text evidence="3 10">Belongs to the glycosyltransferase 39 family.</text>
</comment>
<name>A0A3M8EVU0_9ACTN</name>
<sequence length="679" mass="74840">MGVPASTSVPVTPSSSQLRNLPGRRRWPRPGPSAGGSRHPAGGRVPYDGAVTSDTATGSRYEHELGEQPSGASVPGAGPTSWQLRLRRYGYTEQPRTPLRDRLVPPYRTAGTRVWTLLGVDPYTAEKLVRWAAWAGPLLVALLAGALRFWHLGSPDAVIFDETYYAKDAWSLLQLGYEGSWPDKANEKILRDPQSIPLNPEHSYVVHPPVGKWTIALGESLFGLHPLGWRFMPAVLGTLSVLMVCRIGRRLFRSTALGCLAGALLAVDGLHFVMSRTALLDLVVMFWVLAAFGALLIDRDKARAKLADALTTAADREDSAAVTAKTAQETNGTAKGTKGTAEETGLVRPDALIGDRLGLGLRPWRLAAGLFLGLACATKWNGLYILAVFGLLTVLWDAAARRTAGAHRPYRSMLRRDAVPAFLSIVPVAVVTYIASWAGWFLTRGGYFRGWAEGRRGLSPDSVSLFGLRVPLPQADMTWVPEPLRSLWHYQSEVYNFHVGLTDPHPYQSNPWSWLVLGRPVSYFYESPRPGEDGCPVGTADKCAREVLALGTPMLWWAACFAVLYLVYRWGFRRDWRAGAILCGIAGGWLPWFLYQERTIFFFYAVVFVPFLCLAVAMAIGALLGPPGSSEQRRVLGTVGAGVLVLLIVWNFIYFFPLHTGQPIPVSDWQDRMWLDTWV</sequence>
<feature type="domain" description="ArnT-like N-terminal" evidence="12">
    <location>
        <begin position="140"/>
        <end position="293"/>
    </location>
</feature>
<keyword evidence="15" id="KW-1185">Reference proteome</keyword>
<evidence type="ECO:0000313" key="14">
    <source>
        <dbReference type="EMBL" id="RKM96042.1"/>
    </source>
</evidence>
<dbReference type="Pfam" id="PF02366">
    <property type="entry name" value="PMT"/>
    <property type="match status" value="1"/>
</dbReference>
<feature type="transmembrane region" description="Helical" evidence="10">
    <location>
        <begin position="421"/>
        <end position="442"/>
    </location>
</feature>
<evidence type="ECO:0000256" key="6">
    <source>
        <dbReference type="ARBA" id="ARBA00022692"/>
    </source>
</evidence>
<feature type="transmembrane region" description="Helical" evidence="10">
    <location>
        <begin position="601"/>
        <end position="623"/>
    </location>
</feature>
<keyword evidence="4 10" id="KW-0328">Glycosyltransferase</keyword>
<feature type="domain" description="Protein O-mannosyl-transferase C-terminal four TM" evidence="13">
    <location>
        <begin position="484"/>
        <end position="678"/>
    </location>
</feature>
<dbReference type="AlphaFoldDB" id="A0A3M8EVU0"/>
<evidence type="ECO:0000256" key="7">
    <source>
        <dbReference type="ARBA" id="ARBA00022989"/>
    </source>
</evidence>
<dbReference type="InterPro" id="IPR003342">
    <property type="entry name" value="ArnT-like_N"/>
</dbReference>
<dbReference type="EMBL" id="JNAD02000005">
    <property type="protein sequence ID" value="RKM96042.1"/>
    <property type="molecule type" value="Genomic_DNA"/>
</dbReference>
<evidence type="ECO:0000256" key="5">
    <source>
        <dbReference type="ARBA" id="ARBA00022679"/>
    </source>
</evidence>
<feature type="transmembrane region" description="Helical" evidence="10">
    <location>
        <begin position="381"/>
        <end position="400"/>
    </location>
</feature>
<feature type="region of interest" description="Disordered" evidence="11">
    <location>
        <begin position="321"/>
        <end position="340"/>
    </location>
</feature>
<evidence type="ECO:0000256" key="4">
    <source>
        <dbReference type="ARBA" id="ARBA00022676"/>
    </source>
</evidence>
<dbReference type="InterPro" id="IPR032421">
    <property type="entry name" value="PMT_4TMC"/>
</dbReference>
<feature type="transmembrane region" description="Helical" evidence="10">
    <location>
        <begin position="131"/>
        <end position="150"/>
    </location>
</feature>
<evidence type="ECO:0000259" key="13">
    <source>
        <dbReference type="Pfam" id="PF16192"/>
    </source>
</evidence>
<dbReference type="Pfam" id="PF16192">
    <property type="entry name" value="PMT_4TMC"/>
    <property type="match status" value="1"/>
</dbReference>
<dbReference type="OrthoDB" id="9776737at2"/>
<comment type="subcellular location">
    <subcellularLocation>
        <location evidence="10">Cell membrane</location>
    </subcellularLocation>
    <subcellularLocation>
        <location evidence="1">Endomembrane system</location>
        <topology evidence="1">Multi-pass membrane protein</topology>
    </subcellularLocation>
</comment>
<evidence type="ECO:0000256" key="3">
    <source>
        <dbReference type="ARBA" id="ARBA00007222"/>
    </source>
</evidence>
<evidence type="ECO:0000256" key="10">
    <source>
        <dbReference type="RuleBase" id="RU367007"/>
    </source>
</evidence>
<evidence type="ECO:0000259" key="12">
    <source>
        <dbReference type="Pfam" id="PF02366"/>
    </source>
</evidence>
<evidence type="ECO:0000256" key="11">
    <source>
        <dbReference type="SAM" id="MobiDB-lite"/>
    </source>
</evidence>
<dbReference type="PANTHER" id="PTHR10050">
    <property type="entry name" value="DOLICHYL-PHOSPHATE-MANNOSE--PROTEIN MANNOSYLTRANSFERASE"/>
    <property type="match status" value="1"/>
</dbReference>
<dbReference type="GO" id="GO:0005886">
    <property type="term" value="C:plasma membrane"/>
    <property type="evidence" value="ECO:0007669"/>
    <property type="project" value="UniProtKB-SubCell"/>
</dbReference>
<keyword evidence="5 10" id="KW-0808">Transferase</keyword>
<dbReference type="GO" id="GO:0012505">
    <property type="term" value="C:endomembrane system"/>
    <property type="evidence" value="ECO:0007669"/>
    <property type="project" value="UniProtKB-SubCell"/>
</dbReference>
<dbReference type="Proteomes" id="UP000028058">
    <property type="component" value="Unassembled WGS sequence"/>
</dbReference>
<keyword evidence="6 10" id="KW-0812">Transmembrane</keyword>
<feature type="compositionally biased region" description="Low complexity" evidence="11">
    <location>
        <begin position="1"/>
        <end position="16"/>
    </location>
</feature>